<sequence length="262" mass="28040">MTDVLAISLQSMQQDMARLERISMNMANATTPGYKREVASSLPMHADAFSDAMRNVDASRLGAQPGVPGSAAATGMLLIQTDVRPGTLRSTGQTLDVALTTPGFFEISTEAGPAYTRQGSWQLDARGRLVTAQGHPVMGQGGEIVLTRSNPVIDAVGRVFESKPGGGAEAMPVAQLKVVQFDNAMGFRRMGDGLLSTEQTPAQLADGDVQLRQGFLENSNVSSMQEMVQLIQSMRHFESMQRVAFGYDEMIGGAVRKLGDLS</sequence>
<name>A0A561C3I2_9BURK</name>
<proteinExistence type="inferred from homology"/>
<dbReference type="RefSeq" id="WP_145744299.1">
    <property type="nucleotide sequence ID" value="NZ_VIVL01000005.1"/>
</dbReference>
<dbReference type="Pfam" id="PF22692">
    <property type="entry name" value="LlgE_F_G_D1"/>
    <property type="match status" value="1"/>
</dbReference>
<evidence type="ECO:0000259" key="6">
    <source>
        <dbReference type="Pfam" id="PF22692"/>
    </source>
</evidence>
<keyword evidence="3 4" id="KW-0975">Bacterial flagellum</keyword>
<dbReference type="SUPFAM" id="SSF117143">
    <property type="entry name" value="Flagellar hook protein flgE"/>
    <property type="match status" value="1"/>
</dbReference>
<dbReference type="InterPro" id="IPR053967">
    <property type="entry name" value="LlgE_F_G-like_D1"/>
</dbReference>
<dbReference type="Pfam" id="PF06429">
    <property type="entry name" value="Flg_bbr_C"/>
    <property type="match status" value="1"/>
</dbReference>
<dbReference type="PANTHER" id="PTHR30435:SF19">
    <property type="entry name" value="FLAGELLAR BASAL-BODY ROD PROTEIN FLGG"/>
    <property type="match status" value="1"/>
</dbReference>
<dbReference type="OrthoDB" id="9804559at2"/>
<keyword evidence="7" id="KW-0966">Cell projection</keyword>
<dbReference type="EMBL" id="VIVL01000005">
    <property type="protein sequence ID" value="TWD85726.1"/>
    <property type="molecule type" value="Genomic_DNA"/>
</dbReference>
<comment type="similarity">
    <text evidence="2 4">Belongs to the flagella basal body rod proteins family.</text>
</comment>
<dbReference type="GO" id="GO:0071973">
    <property type="term" value="P:bacterial-type flagellum-dependent cell motility"/>
    <property type="evidence" value="ECO:0007669"/>
    <property type="project" value="UniProtKB-UniRule"/>
</dbReference>
<dbReference type="PANTHER" id="PTHR30435">
    <property type="entry name" value="FLAGELLAR PROTEIN"/>
    <property type="match status" value="1"/>
</dbReference>
<comment type="subcellular location">
    <subcellularLocation>
        <location evidence="1 4">Bacterial flagellum basal body</location>
    </subcellularLocation>
</comment>
<feature type="domain" description="Flagellar basal-body/hook protein C-terminal" evidence="5">
    <location>
        <begin position="212"/>
        <end position="252"/>
    </location>
</feature>
<dbReference type="AlphaFoldDB" id="A0A561C3I2"/>
<feature type="domain" description="Flagellar hook protein FlgE/F/G-like D1" evidence="6">
    <location>
        <begin position="102"/>
        <end position="143"/>
    </location>
</feature>
<evidence type="ECO:0000256" key="2">
    <source>
        <dbReference type="ARBA" id="ARBA00009677"/>
    </source>
</evidence>
<dbReference type="InterPro" id="IPR020013">
    <property type="entry name" value="Flagellar_FlgE/F/G"/>
</dbReference>
<evidence type="ECO:0000256" key="3">
    <source>
        <dbReference type="ARBA" id="ARBA00023143"/>
    </source>
</evidence>
<dbReference type="NCBIfam" id="TIGR03506">
    <property type="entry name" value="FlgEFG_subfam"/>
    <property type="match status" value="1"/>
</dbReference>
<evidence type="ECO:0000313" key="7">
    <source>
        <dbReference type="EMBL" id="TWD85726.1"/>
    </source>
</evidence>
<dbReference type="Proteomes" id="UP000319722">
    <property type="component" value="Unassembled WGS sequence"/>
</dbReference>
<evidence type="ECO:0000256" key="1">
    <source>
        <dbReference type="ARBA" id="ARBA00004117"/>
    </source>
</evidence>
<accession>A0A561C3I2</accession>
<dbReference type="InterPro" id="IPR037925">
    <property type="entry name" value="FlgE/F/G-like"/>
</dbReference>
<evidence type="ECO:0000313" key="8">
    <source>
        <dbReference type="Proteomes" id="UP000319722"/>
    </source>
</evidence>
<reference evidence="7 8" key="1">
    <citation type="submission" date="2019-06" db="EMBL/GenBank/DDBJ databases">
        <title>Sorghum-associated microbial communities from plants grown in Nebraska, USA.</title>
        <authorList>
            <person name="Schachtman D."/>
        </authorList>
    </citation>
    <scope>NUCLEOTIDE SEQUENCE [LARGE SCALE GENOMIC DNA]</scope>
    <source>
        <strain evidence="7 8">T529</strain>
    </source>
</reference>
<comment type="caution">
    <text evidence="7">The sequence shown here is derived from an EMBL/GenBank/DDBJ whole genome shotgun (WGS) entry which is preliminary data.</text>
</comment>
<organism evidence="7 8">
    <name type="scientific">Variovorax beijingensis</name>
    <dbReference type="NCBI Taxonomy" id="2496117"/>
    <lineage>
        <taxon>Bacteria</taxon>
        <taxon>Pseudomonadati</taxon>
        <taxon>Pseudomonadota</taxon>
        <taxon>Betaproteobacteria</taxon>
        <taxon>Burkholderiales</taxon>
        <taxon>Comamonadaceae</taxon>
        <taxon>Variovorax</taxon>
    </lineage>
</organism>
<keyword evidence="7" id="KW-0969">Cilium</keyword>
<dbReference type="InterPro" id="IPR010930">
    <property type="entry name" value="Flg_bb/hook_C_dom"/>
</dbReference>
<keyword evidence="7" id="KW-0282">Flagellum</keyword>
<gene>
    <name evidence="7" type="ORF">FB547_105238</name>
</gene>
<evidence type="ECO:0000259" key="5">
    <source>
        <dbReference type="Pfam" id="PF06429"/>
    </source>
</evidence>
<evidence type="ECO:0000256" key="4">
    <source>
        <dbReference type="RuleBase" id="RU362116"/>
    </source>
</evidence>
<protein>
    <submittedName>
        <fullName evidence="7">Flagellar basal-body rod protein FlgG</fullName>
    </submittedName>
</protein>
<dbReference type="GO" id="GO:0009425">
    <property type="term" value="C:bacterial-type flagellum basal body"/>
    <property type="evidence" value="ECO:0007669"/>
    <property type="project" value="UniProtKB-SubCell"/>
</dbReference>